<gene>
    <name evidence="2" type="ORF">KPH14_008849</name>
</gene>
<feature type="compositionally biased region" description="Polar residues" evidence="1">
    <location>
        <begin position="953"/>
        <end position="963"/>
    </location>
</feature>
<reference evidence="2" key="2">
    <citation type="journal article" date="2023" name="Commun. Biol.">
        <title>Intrasexual cuticular hydrocarbon dimorphism in a wasp sheds light on hydrocarbon biosynthesis genes in Hymenoptera.</title>
        <authorList>
            <person name="Moris V.C."/>
            <person name="Podsiadlowski L."/>
            <person name="Martin S."/>
            <person name="Oeyen J.P."/>
            <person name="Donath A."/>
            <person name="Petersen M."/>
            <person name="Wilbrandt J."/>
            <person name="Misof B."/>
            <person name="Liedtke D."/>
            <person name="Thamm M."/>
            <person name="Scheiner R."/>
            <person name="Schmitt T."/>
            <person name="Niehuis O."/>
        </authorList>
    </citation>
    <scope>NUCLEOTIDE SEQUENCE</scope>
    <source>
        <strain evidence="2">GBR_01_08_01A</strain>
    </source>
</reference>
<sequence>MESKNILLKNTCKIQSTNTVISKMHNMQWLKNTAPLPGHVKPRTNKGTVQSLKENIETNEVTNKSAISFSNIPVIDLKLVNSTNATSTISDSKQNCDIDNKMDENTLVLENKENTWDINDKMTHSAFCNDQALILQKLEEEEMISMAMADSLITSHLEAQLRLEEQEKEKEQGATECDLTSLEIKDSISETSQENIHDNNNNNDKLNFIRESDLIHDVTMKNDVRSDTILNEVGANKEDQSNNISLNKETGTSLNLNDSNKISVTNDNTSTPTPPTTSNSNDKSIEVHKNDVKQSLEKKEVPKVITRKNVPTSTLNKNNNVILRQGIESKMKQDGIKHSVKTESTEIAKKTQDKRDYQPNQSVSSTPKGLRVKSNLQPKRESMVTKHSSEIASRYATKNLKESEQNKTTPSSVVSKQYKVHRMCYTYKKEENVSMSKLHNTSSKTIQRATKEINNYSSLPNSVQSTNKRTLNKVQTHSTDKKILETSNVDTKSENIEQNMTLKSDQVATTLVSEKECVNKSDVKDKLSVDTTDKEINTFSNEVKESSEGSTNEHSTNEYVERISTNPFLPNVPNLPIVNNLQTDTKDVKDIVQNDLCSKSTQLEYTPEYVPNNPYVYHVPQQNVHQEEILSHQNFAHYIPNQFIMDCSVNTALPNFHSNVPHSNANTMHLNQYENVQTTSNKPSNSQLPNSSSPNVLPSNTENVNMLQYQMPNFVSYGNQNMLRSPPGFCIYPMMSQEEQFNLQTYGLSPAYFMNPVCVCRNDCYTSHPQNWNSSNNYPVPLLQSPYQVNCNSFCNQHVQPSNMFHNNIASIRPIHSRTRVPIPHEQNWQRNYEKPASNSVYNIRSSQNNKRYNTNLQAHGNITNTRENIDFKKEKQEGEFLNDKETNNLPMISPKACMIYGSGFPTSTNSIRPQIKHSETTVQYHKNNGCRYVSREHLSSNAGIGRGKTKYTKPNQSYKAQY</sequence>
<accession>A0AAD9VHS9</accession>
<feature type="compositionally biased region" description="Low complexity" evidence="1">
    <location>
        <begin position="265"/>
        <end position="282"/>
    </location>
</feature>
<proteinExistence type="predicted"/>
<keyword evidence="3" id="KW-1185">Reference proteome</keyword>
<feature type="region of interest" description="Disordered" evidence="1">
    <location>
        <begin position="240"/>
        <end position="300"/>
    </location>
</feature>
<feature type="compositionally biased region" description="Basic and acidic residues" evidence="1">
    <location>
        <begin position="283"/>
        <end position="300"/>
    </location>
</feature>
<evidence type="ECO:0000313" key="2">
    <source>
        <dbReference type="EMBL" id="KAK2575131.1"/>
    </source>
</evidence>
<feature type="compositionally biased region" description="Low complexity" evidence="1">
    <location>
        <begin position="680"/>
        <end position="700"/>
    </location>
</feature>
<feature type="compositionally biased region" description="Polar residues" evidence="1">
    <location>
        <begin position="241"/>
        <end position="264"/>
    </location>
</feature>
<evidence type="ECO:0000313" key="3">
    <source>
        <dbReference type="Proteomes" id="UP001258017"/>
    </source>
</evidence>
<reference evidence="2" key="1">
    <citation type="submission" date="2021-08" db="EMBL/GenBank/DDBJ databases">
        <authorList>
            <person name="Misof B."/>
            <person name="Oliver O."/>
            <person name="Podsiadlowski L."/>
            <person name="Donath A."/>
            <person name="Peters R."/>
            <person name="Mayer C."/>
            <person name="Rust J."/>
            <person name="Gunkel S."/>
            <person name="Lesny P."/>
            <person name="Martin S."/>
            <person name="Oeyen J.P."/>
            <person name="Petersen M."/>
            <person name="Panagiotis P."/>
            <person name="Wilbrandt J."/>
            <person name="Tanja T."/>
        </authorList>
    </citation>
    <scope>NUCLEOTIDE SEQUENCE</scope>
    <source>
        <strain evidence="2">GBR_01_08_01A</strain>
        <tissue evidence="2">Thorax + abdomen</tissue>
    </source>
</reference>
<dbReference type="Proteomes" id="UP001258017">
    <property type="component" value="Unassembled WGS sequence"/>
</dbReference>
<feature type="region of interest" description="Disordered" evidence="1">
    <location>
        <begin position="677"/>
        <end position="700"/>
    </location>
</feature>
<feature type="compositionally biased region" description="Basic and acidic residues" evidence="1">
    <location>
        <begin position="332"/>
        <end position="357"/>
    </location>
</feature>
<dbReference type="AlphaFoldDB" id="A0AAD9VHS9"/>
<feature type="region of interest" description="Disordered" evidence="1">
    <location>
        <begin position="332"/>
        <end position="414"/>
    </location>
</feature>
<feature type="compositionally biased region" description="Polar residues" evidence="1">
    <location>
        <begin position="358"/>
        <end position="367"/>
    </location>
</feature>
<dbReference type="EMBL" id="JAIFRP010004521">
    <property type="protein sequence ID" value="KAK2575131.1"/>
    <property type="molecule type" value="Genomic_DNA"/>
</dbReference>
<evidence type="ECO:0000256" key="1">
    <source>
        <dbReference type="SAM" id="MobiDB-lite"/>
    </source>
</evidence>
<protein>
    <submittedName>
        <fullName evidence="2">Uncharacterized protein</fullName>
    </submittedName>
</protein>
<feature type="region of interest" description="Disordered" evidence="1">
    <location>
        <begin position="942"/>
        <end position="963"/>
    </location>
</feature>
<feature type="compositionally biased region" description="Basic and acidic residues" evidence="1">
    <location>
        <begin position="378"/>
        <end position="389"/>
    </location>
</feature>
<name>A0AAD9VHS9_9HYME</name>
<comment type="caution">
    <text evidence="2">The sequence shown here is derived from an EMBL/GenBank/DDBJ whole genome shotgun (WGS) entry which is preliminary data.</text>
</comment>
<organism evidence="2 3">
    <name type="scientific">Odynerus spinipes</name>
    <dbReference type="NCBI Taxonomy" id="1348599"/>
    <lineage>
        <taxon>Eukaryota</taxon>
        <taxon>Metazoa</taxon>
        <taxon>Ecdysozoa</taxon>
        <taxon>Arthropoda</taxon>
        <taxon>Hexapoda</taxon>
        <taxon>Insecta</taxon>
        <taxon>Pterygota</taxon>
        <taxon>Neoptera</taxon>
        <taxon>Endopterygota</taxon>
        <taxon>Hymenoptera</taxon>
        <taxon>Apocrita</taxon>
        <taxon>Aculeata</taxon>
        <taxon>Vespoidea</taxon>
        <taxon>Vespidae</taxon>
        <taxon>Eumeninae</taxon>
        <taxon>Odynerus</taxon>
    </lineage>
</organism>